<evidence type="ECO:0000313" key="3">
    <source>
        <dbReference type="Proteomes" id="UP000489600"/>
    </source>
</evidence>
<evidence type="ECO:0000256" key="1">
    <source>
        <dbReference type="SAM" id="Phobius"/>
    </source>
</evidence>
<dbReference type="Proteomes" id="UP000489600">
    <property type="component" value="Unassembled WGS sequence"/>
</dbReference>
<reference evidence="2" key="1">
    <citation type="submission" date="2019-07" db="EMBL/GenBank/DDBJ databases">
        <authorList>
            <person name="Dittberner H."/>
        </authorList>
    </citation>
    <scope>NUCLEOTIDE SEQUENCE [LARGE SCALE GENOMIC DNA]</scope>
</reference>
<accession>A0A565BPV5</accession>
<feature type="transmembrane region" description="Helical" evidence="1">
    <location>
        <begin position="52"/>
        <end position="74"/>
    </location>
</feature>
<proteinExistence type="predicted"/>
<comment type="caution">
    <text evidence="2">The sequence shown here is derived from an EMBL/GenBank/DDBJ whole genome shotgun (WGS) entry which is preliminary data.</text>
</comment>
<gene>
    <name evidence="2" type="ORF">ANE_LOCUS13872</name>
</gene>
<dbReference type="EMBL" id="CABITT030000004">
    <property type="protein sequence ID" value="VVB03428.1"/>
    <property type="molecule type" value="Genomic_DNA"/>
</dbReference>
<evidence type="ECO:0000313" key="2">
    <source>
        <dbReference type="EMBL" id="VVB03428.1"/>
    </source>
</evidence>
<keyword evidence="1" id="KW-0812">Transmembrane</keyword>
<organism evidence="2 3">
    <name type="scientific">Arabis nemorensis</name>
    <dbReference type="NCBI Taxonomy" id="586526"/>
    <lineage>
        <taxon>Eukaryota</taxon>
        <taxon>Viridiplantae</taxon>
        <taxon>Streptophyta</taxon>
        <taxon>Embryophyta</taxon>
        <taxon>Tracheophyta</taxon>
        <taxon>Spermatophyta</taxon>
        <taxon>Magnoliopsida</taxon>
        <taxon>eudicotyledons</taxon>
        <taxon>Gunneridae</taxon>
        <taxon>Pentapetalae</taxon>
        <taxon>rosids</taxon>
        <taxon>malvids</taxon>
        <taxon>Brassicales</taxon>
        <taxon>Brassicaceae</taxon>
        <taxon>Arabideae</taxon>
        <taxon>Arabis</taxon>
    </lineage>
</organism>
<keyword evidence="3" id="KW-1185">Reference proteome</keyword>
<protein>
    <submittedName>
        <fullName evidence="2">Uncharacterized protein</fullName>
    </submittedName>
</protein>
<keyword evidence="1" id="KW-0472">Membrane</keyword>
<keyword evidence="1" id="KW-1133">Transmembrane helix</keyword>
<dbReference type="AlphaFoldDB" id="A0A565BPV5"/>
<name>A0A565BPV5_9BRAS</name>
<sequence>MADMTNPPVVITVICPHKFCDRGESIPVPEVEVESNSTASSSSNRGTRAGRFVLAGLMHVEMALPLTGMIAYYINMLQNDIS</sequence>